<reference evidence="8 9" key="1">
    <citation type="journal article" date="2023" name="Nucleic Acids Res.">
        <title>The hologenome of Daphnia magna reveals possible DNA methylation and microbiome-mediated evolution of the host genome.</title>
        <authorList>
            <person name="Chaturvedi A."/>
            <person name="Li X."/>
            <person name="Dhandapani V."/>
            <person name="Marshall H."/>
            <person name="Kissane S."/>
            <person name="Cuenca-Cambronero M."/>
            <person name="Asole G."/>
            <person name="Calvet F."/>
            <person name="Ruiz-Romero M."/>
            <person name="Marangio P."/>
            <person name="Guigo R."/>
            <person name="Rago D."/>
            <person name="Mirbahai L."/>
            <person name="Eastwood N."/>
            <person name="Colbourne J.K."/>
            <person name="Zhou J."/>
            <person name="Mallon E."/>
            <person name="Orsini L."/>
        </authorList>
    </citation>
    <scope>NUCLEOTIDE SEQUENCE [LARGE SCALE GENOMIC DNA]</scope>
    <source>
        <strain evidence="8">LRV0_1</strain>
    </source>
</reference>
<protein>
    <submittedName>
        <fullName evidence="8">Uncharacterized protein</fullName>
    </submittedName>
</protein>
<feature type="compositionally biased region" description="Polar residues" evidence="5">
    <location>
        <begin position="371"/>
        <end position="382"/>
    </location>
</feature>
<feature type="domain" description="RING-type" evidence="7">
    <location>
        <begin position="22"/>
        <end position="69"/>
    </location>
</feature>
<dbReference type="Proteomes" id="UP001234178">
    <property type="component" value="Unassembled WGS sequence"/>
</dbReference>
<evidence type="ECO:0000313" key="9">
    <source>
        <dbReference type="Proteomes" id="UP001234178"/>
    </source>
</evidence>
<evidence type="ECO:0000256" key="2">
    <source>
        <dbReference type="ARBA" id="ARBA00022771"/>
    </source>
</evidence>
<dbReference type="InterPro" id="IPR018957">
    <property type="entry name" value="Znf_C3HC4_RING-type"/>
</dbReference>
<sequence>MSGISENINSALTHDDEDFVSCRICFINFDEKERVPKYLEKCYHFFCLPCIKDLTGPNGRNKVACPVCRLTSTLSRTKCEQLVTNHVALRLLKVVESSQARAVENKKKQLWCIDCNFTAFDVCLHEKHKTCNYLDVYNNRSQNLESKISQINSSCDQALKGCHTIQSVHKVVLAWIRWLELEITRRDASIITTIAQLECLKSTEVFDVSVEGDMQKTINHIDELIGRISEKSRETKALELDVLDILNTYGSAQQDSEYIAHFSSETSPPDLVNWFKRLNCLKLETNLSQGTNTCVKILAFLVTLLSGEFLHQGNDSATNSSGSGKDNVVVQVDDDLKIDDCLKRDGGGCKTDEKNCKNDEPRRMQQSFKRLANNQDPDTTSLKKSRWGPPTTIDEVLEKQLTHETSKRLKPSSNGSMCYFQFLIDNQPSERVIFKLDDQLAPIMASKFREFCTGNIPPGYLGSIVFPQHVDLNGLPASNSITSLRGGQIIDHENLLFIADISLLPAKLGSVFFTVKEDNDWGTLVSPEFQILLGEPNWDKKTTSTVFGHVVVGFNVLDRISKIHKANKSTLATVIDCGVI</sequence>
<name>A0ABR0AJJ5_9CRUS</name>
<dbReference type="Gene3D" id="2.40.100.10">
    <property type="entry name" value="Cyclophilin-like"/>
    <property type="match status" value="1"/>
</dbReference>
<evidence type="ECO:0000256" key="1">
    <source>
        <dbReference type="ARBA" id="ARBA00022723"/>
    </source>
</evidence>
<keyword evidence="1" id="KW-0479">Metal-binding</keyword>
<dbReference type="InterPro" id="IPR017907">
    <property type="entry name" value="Znf_RING_CS"/>
</dbReference>
<dbReference type="Pfam" id="PF00160">
    <property type="entry name" value="Pro_isomerase"/>
    <property type="match status" value="1"/>
</dbReference>
<accession>A0ABR0AJJ5</accession>
<proteinExistence type="predicted"/>
<gene>
    <name evidence="8" type="ORF">OUZ56_014372</name>
</gene>
<feature type="region of interest" description="Disordered" evidence="5">
    <location>
        <begin position="371"/>
        <end position="390"/>
    </location>
</feature>
<dbReference type="PROSITE" id="PS50072">
    <property type="entry name" value="CSA_PPIASE_2"/>
    <property type="match status" value="1"/>
</dbReference>
<dbReference type="SUPFAM" id="SSF57850">
    <property type="entry name" value="RING/U-box"/>
    <property type="match status" value="1"/>
</dbReference>
<keyword evidence="3" id="KW-0862">Zinc</keyword>
<dbReference type="PANTHER" id="PTHR47156:SF10">
    <property type="entry name" value="E3 UBIQUITIN-PROTEIN LIGASE TRIM-21-RELATED"/>
    <property type="match status" value="1"/>
</dbReference>
<evidence type="ECO:0000259" key="6">
    <source>
        <dbReference type="PROSITE" id="PS50072"/>
    </source>
</evidence>
<dbReference type="InterPro" id="IPR052667">
    <property type="entry name" value="E3_ubiquitin-ligase_RING"/>
</dbReference>
<evidence type="ECO:0000256" key="5">
    <source>
        <dbReference type="SAM" id="MobiDB-lite"/>
    </source>
</evidence>
<dbReference type="InterPro" id="IPR002130">
    <property type="entry name" value="Cyclophilin-type_PPIase_dom"/>
</dbReference>
<dbReference type="Pfam" id="PF00097">
    <property type="entry name" value="zf-C3HC4"/>
    <property type="match status" value="1"/>
</dbReference>
<dbReference type="InterPro" id="IPR029000">
    <property type="entry name" value="Cyclophilin-like_dom_sf"/>
</dbReference>
<keyword evidence="9" id="KW-1185">Reference proteome</keyword>
<comment type="caution">
    <text evidence="8">The sequence shown here is derived from an EMBL/GenBank/DDBJ whole genome shotgun (WGS) entry which is preliminary data.</text>
</comment>
<dbReference type="SMART" id="SM00184">
    <property type="entry name" value="RING"/>
    <property type="match status" value="1"/>
</dbReference>
<evidence type="ECO:0000256" key="4">
    <source>
        <dbReference type="PROSITE-ProRule" id="PRU00175"/>
    </source>
</evidence>
<dbReference type="EMBL" id="JAOYFB010000038">
    <property type="protein sequence ID" value="KAK4025297.1"/>
    <property type="molecule type" value="Genomic_DNA"/>
</dbReference>
<evidence type="ECO:0000259" key="7">
    <source>
        <dbReference type="PROSITE" id="PS50089"/>
    </source>
</evidence>
<dbReference type="PANTHER" id="PTHR47156">
    <property type="entry name" value="PROTEIN CBG20824"/>
    <property type="match status" value="1"/>
</dbReference>
<evidence type="ECO:0000256" key="3">
    <source>
        <dbReference type="ARBA" id="ARBA00022833"/>
    </source>
</evidence>
<evidence type="ECO:0000313" key="8">
    <source>
        <dbReference type="EMBL" id="KAK4025297.1"/>
    </source>
</evidence>
<dbReference type="Gene3D" id="3.30.40.10">
    <property type="entry name" value="Zinc/RING finger domain, C3HC4 (zinc finger)"/>
    <property type="match status" value="1"/>
</dbReference>
<dbReference type="PROSITE" id="PS50089">
    <property type="entry name" value="ZF_RING_2"/>
    <property type="match status" value="1"/>
</dbReference>
<dbReference type="PROSITE" id="PS00518">
    <property type="entry name" value="ZF_RING_1"/>
    <property type="match status" value="1"/>
</dbReference>
<feature type="domain" description="PPIase cyclophilin-type" evidence="6">
    <location>
        <begin position="419"/>
        <end position="563"/>
    </location>
</feature>
<dbReference type="InterPro" id="IPR001841">
    <property type="entry name" value="Znf_RING"/>
</dbReference>
<dbReference type="SUPFAM" id="SSF50891">
    <property type="entry name" value="Cyclophilin-like"/>
    <property type="match status" value="1"/>
</dbReference>
<keyword evidence="2 4" id="KW-0863">Zinc-finger</keyword>
<dbReference type="InterPro" id="IPR013083">
    <property type="entry name" value="Znf_RING/FYVE/PHD"/>
</dbReference>
<organism evidence="8 9">
    <name type="scientific">Daphnia magna</name>
    <dbReference type="NCBI Taxonomy" id="35525"/>
    <lineage>
        <taxon>Eukaryota</taxon>
        <taxon>Metazoa</taxon>
        <taxon>Ecdysozoa</taxon>
        <taxon>Arthropoda</taxon>
        <taxon>Crustacea</taxon>
        <taxon>Branchiopoda</taxon>
        <taxon>Diplostraca</taxon>
        <taxon>Cladocera</taxon>
        <taxon>Anomopoda</taxon>
        <taxon>Daphniidae</taxon>
        <taxon>Daphnia</taxon>
    </lineage>
</organism>